<feature type="compositionally biased region" description="Low complexity" evidence="1">
    <location>
        <begin position="119"/>
        <end position="145"/>
    </location>
</feature>
<feature type="compositionally biased region" description="Basic and acidic residues" evidence="1">
    <location>
        <begin position="374"/>
        <end position="394"/>
    </location>
</feature>
<sequence length="1063" mass="119825">MSGDTPASTTGRYSSSINRKFSGSMSPATGHSQARSNNTRNRVLTSKISAPRPINLPSLRRENAASSEWSQSSNTCSTASINGGVSASGWGSPSPVSSPYSSPQKLDHADTAAKTAEWQQQNEHPQQQPSPVLSKTSSSQEASSPPQQPRAWGSPAITATTTTTTTANITSSSTTSADFPTAAETISSPPTSSVEADQNKKSEKKDSLSSVLSDPEHLDWDELVRQDLEEHHDEEKSEENSSSPNQVENETTVLPSDRFTQDYDRSYPPHILQVTEDQERHYKGYRENSRRDAYSWREGGGGGTGNNNSIRNHRDRRPSGDRLWGRSSSRDRQSDRGRSQHRYERRPSYDRRSGGGGSGSSVNFHPTIMQRPRRMSEHSARSDRSSTRDDHSVHEPAPSLDSLPETTSTSPTIPRPKELTAAQREYMHTAAERAKKRRDEEEAEREAARERARKKAEALAAAMQSKETPSPKTPSTEEKASEEKAADEEAPKGEEQQPMKKEEETSKDIKADESIPNESSAVDDKPEVTNDVKDEEKDDSKSIKSDQRKVEDKSQKTKDTRKKSKKKEDKAEDAANKPDDSRSSTSNNERQKRKTKKQKDVKEPKKEEVDKNEDTSRDSEDEEVIQWNEYVERVRGNKENETFTPTSGASAWSAYADRLQAKDEERWNHQVEQYAAERNLDPAMFKDLRQFDRPGRRDRPSTGDKAVEDNDSASVTDKRKKDRKDRKDKNSRHNDRRRSRDEEPKLDNEEQWPSLGDDIKADDTTKVAEATSTSTTKSKTKRERRKAKDAIKKDAKRSTHEDEKEKDEQTSTATPAHDISQEDKHDNKAASVTSETASSPKEKEPANTATRIPNQSSSSEHIAVTTEDVQEDWNRAQRRQFLIKSGHPIFPTRVEYAATLKPPYLNFMTTMDGVDPNMLMDLNEQTRHLLIKSPHDVPDAAVDGVMFTEQDRQLGQQMQIPLATTLPSGASGYPPFYIYSTMPPFANGTYMHNPMYAPRPDGQQVAAFPSPTTQSQQQQQRQQPMMYYMPHPPQHVFPPWQGMPHVQQQQTPQQQFSNQRRHR</sequence>
<feature type="compositionally biased region" description="Basic and acidic residues" evidence="1">
    <location>
        <begin position="598"/>
        <end position="618"/>
    </location>
</feature>
<proteinExistence type="predicted"/>
<dbReference type="STRING" id="1263082.A0A068RZ89"/>
<dbReference type="OrthoDB" id="2399720at2759"/>
<evidence type="ECO:0000313" key="2">
    <source>
        <dbReference type="EMBL" id="CDH54311.1"/>
    </source>
</evidence>
<feature type="compositionally biased region" description="Low complexity" evidence="1">
    <location>
        <begin position="83"/>
        <end position="103"/>
    </location>
</feature>
<keyword evidence="3" id="KW-1185">Reference proteome</keyword>
<feature type="compositionally biased region" description="Basic and acidic residues" evidence="1">
    <location>
        <begin position="214"/>
        <end position="239"/>
    </location>
</feature>
<evidence type="ECO:0000256" key="1">
    <source>
        <dbReference type="SAM" id="MobiDB-lite"/>
    </source>
</evidence>
<accession>A0A068RZ89</accession>
<feature type="compositionally biased region" description="Basic and acidic residues" evidence="1">
    <location>
        <begin position="725"/>
        <end position="748"/>
    </location>
</feature>
<feature type="compositionally biased region" description="Basic and acidic residues" evidence="1">
    <location>
        <begin position="277"/>
        <end position="295"/>
    </location>
</feature>
<feature type="compositionally biased region" description="Basic and acidic residues" evidence="1">
    <location>
        <begin position="475"/>
        <end position="513"/>
    </location>
</feature>
<comment type="caution">
    <text evidence="2">The sequence shown here is derived from an EMBL/GenBank/DDBJ whole genome shotgun (WGS) entry which is preliminary data.</text>
</comment>
<dbReference type="Proteomes" id="UP000027586">
    <property type="component" value="Unassembled WGS sequence"/>
</dbReference>
<feature type="compositionally biased region" description="Polar residues" evidence="1">
    <location>
        <begin position="184"/>
        <end position="196"/>
    </location>
</feature>
<feature type="compositionally biased region" description="Basic and acidic residues" evidence="1">
    <location>
        <begin position="425"/>
        <end position="450"/>
    </location>
</feature>
<gene>
    <name evidence="2" type="ORF">LCOR_05570.1</name>
</gene>
<feature type="compositionally biased region" description="Basic and acidic residues" evidence="1">
    <location>
        <begin position="678"/>
        <end position="708"/>
    </location>
</feature>
<feature type="region of interest" description="Disordered" evidence="1">
    <location>
        <begin position="994"/>
        <end position="1063"/>
    </location>
</feature>
<feature type="compositionally biased region" description="Polar residues" evidence="1">
    <location>
        <begin position="244"/>
        <end position="254"/>
    </location>
</feature>
<feature type="compositionally biased region" description="Low complexity" evidence="1">
    <location>
        <begin position="767"/>
        <end position="777"/>
    </location>
</feature>
<feature type="compositionally biased region" description="Low complexity" evidence="1">
    <location>
        <begin position="1009"/>
        <end position="1029"/>
    </location>
</feature>
<feature type="compositionally biased region" description="Polar residues" evidence="1">
    <location>
        <begin position="830"/>
        <end position="839"/>
    </location>
</feature>
<feature type="compositionally biased region" description="Polar residues" evidence="1">
    <location>
        <begin position="64"/>
        <end position="81"/>
    </location>
</feature>
<feature type="compositionally biased region" description="Basic and acidic residues" evidence="1">
    <location>
        <begin position="522"/>
        <end position="558"/>
    </location>
</feature>
<dbReference type="AlphaFoldDB" id="A0A068RZ89"/>
<name>A0A068RZ89_9FUNG</name>
<feature type="region of interest" description="Disordered" evidence="1">
    <location>
        <begin position="1"/>
        <end position="625"/>
    </location>
</feature>
<reference evidence="2" key="1">
    <citation type="submission" date="2013-08" db="EMBL/GenBank/DDBJ databases">
        <title>Gene expansion shapes genome architecture in the human pathogen Lichtheimia corymbifera: an evolutionary genomics analysis in the ancient terrestrial Mucorales (Mucoromycotina).</title>
        <authorList>
            <person name="Schwartze V.U."/>
            <person name="Winter S."/>
            <person name="Shelest E."/>
            <person name="Marcet-Houben M."/>
            <person name="Horn F."/>
            <person name="Wehner S."/>
            <person name="Hoffmann K."/>
            <person name="Riege K."/>
            <person name="Sammeth M."/>
            <person name="Nowrousian M."/>
            <person name="Valiante V."/>
            <person name="Linde J."/>
            <person name="Jacobsen I.D."/>
            <person name="Marz M."/>
            <person name="Brakhage A.A."/>
            <person name="Gabaldon T."/>
            <person name="Bocker S."/>
            <person name="Voigt K."/>
        </authorList>
    </citation>
    <scope>NUCLEOTIDE SEQUENCE [LARGE SCALE GENOMIC DNA]</scope>
    <source>
        <strain evidence="2">FSU 9682</strain>
    </source>
</reference>
<feature type="compositionally biased region" description="Basic and acidic residues" evidence="1">
    <location>
        <begin position="197"/>
        <end position="207"/>
    </location>
</feature>
<dbReference type="EMBL" id="CBTN010000022">
    <property type="protein sequence ID" value="CDH54311.1"/>
    <property type="molecule type" value="Genomic_DNA"/>
</dbReference>
<feature type="compositionally biased region" description="Basic and acidic residues" evidence="1">
    <location>
        <begin position="819"/>
        <end position="828"/>
    </location>
</feature>
<feature type="compositionally biased region" description="Low complexity" evidence="1">
    <location>
        <begin position="156"/>
        <end position="177"/>
    </location>
</feature>
<feature type="compositionally biased region" description="Basic and acidic residues" evidence="1">
    <location>
        <begin position="786"/>
        <end position="809"/>
    </location>
</feature>
<dbReference type="VEuPathDB" id="FungiDB:LCOR_05570.1"/>
<protein>
    <submittedName>
        <fullName evidence="2">Uncharacterized protein</fullName>
    </submittedName>
</protein>
<feature type="compositionally biased region" description="Basic and acidic residues" evidence="1">
    <location>
        <begin position="317"/>
        <end position="353"/>
    </location>
</feature>
<organism evidence="2 3">
    <name type="scientific">Lichtheimia corymbifera JMRC:FSU:9682</name>
    <dbReference type="NCBI Taxonomy" id="1263082"/>
    <lineage>
        <taxon>Eukaryota</taxon>
        <taxon>Fungi</taxon>
        <taxon>Fungi incertae sedis</taxon>
        <taxon>Mucoromycota</taxon>
        <taxon>Mucoromycotina</taxon>
        <taxon>Mucoromycetes</taxon>
        <taxon>Mucorales</taxon>
        <taxon>Lichtheimiaceae</taxon>
        <taxon>Lichtheimia</taxon>
    </lineage>
</organism>
<feature type="compositionally biased region" description="Basic and acidic residues" evidence="1">
    <location>
        <begin position="566"/>
        <end position="582"/>
    </location>
</feature>
<feature type="compositionally biased region" description="Low complexity" evidence="1">
    <location>
        <begin position="1047"/>
        <end position="1063"/>
    </location>
</feature>
<feature type="compositionally biased region" description="Polar residues" evidence="1">
    <location>
        <begin position="847"/>
        <end position="860"/>
    </location>
</feature>
<evidence type="ECO:0000313" key="3">
    <source>
        <dbReference type="Proteomes" id="UP000027586"/>
    </source>
</evidence>
<feature type="compositionally biased region" description="Basic and acidic residues" evidence="1">
    <location>
        <begin position="757"/>
        <end position="766"/>
    </location>
</feature>
<feature type="region of interest" description="Disordered" evidence="1">
    <location>
        <begin position="678"/>
        <end position="861"/>
    </location>
</feature>
<feature type="compositionally biased region" description="Polar residues" evidence="1">
    <location>
        <begin position="1"/>
        <end position="48"/>
    </location>
</feature>